<proteinExistence type="predicted"/>
<organism evidence="1 2">
    <name type="scientific">Vibrio comitans NBRC 102076</name>
    <dbReference type="NCBI Taxonomy" id="1219078"/>
    <lineage>
        <taxon>Bacteria</taxon>
        <taxon>Pseudomonadati</taxon>
        <taxon>Pseudomonadota</taxon>
        <taxon>Gammaproteobacteria</taxon>
        <taxon>Vibrionales</taxon>
        <taxon>Vibrionaceae</taxon>
        <taxon>Vibrio</taxon>
    </lineage>
</organism>
<protein>
    <submittedName>
        <fullName evidence="1">Uncharacterized protein</fullName>
    </submittedName>
</protein>
<accession>A0A4Y3II68</accession>
<name>A0A4Y3II68_9VIBR</name>
<dbReference type="Proteomes" id="UP000318242">
    <property type="component" value="Unassembled WGS sequence"/>
</dbReference>
<dbReference type="AlphaFoldDB" id="A0A4Y3II68"/>
<keyword evidence="2" id="KW-1185">Reference proteome</keyword>
<evidence type="ECO:0000313" key="1">
    <source>
        <dbReference type="EMBL" id="GEA59219.1"/>
    </source>
</evidence>
<gene>
    <name evidence="1" type="ORF">VCO01S_04120</name>
</gene>
<comment type="caution">
    <text evidence="1">The sequence shown here is derived from an EMBL/GenBank/DDBJ whole genome shotgun (WGS) entry which is preliminary data.</text>
</comment>
<sequence length="63" mass="7437">MSEHDFIGTYVEDFKTIGRFKLRINTSLKVKTVATIPLDLRKRIGLTNPIDTSYPFYPFYPFY</sequence>
<evidence type="ECO:0000313" key="2">
    <source>
        <dbReference type="Proteomes" id="UP000318242"/>
    </source>
</evidence>
<reference evidence="1 2" key="1">
    <citation type="submission" date="2019-06" db="EMBL/GenBank/DDBJ databases">
        <title>Whole genome shotgun sequence of Vibrio comitans NBRC 102076.</title>
        <authorList>
            <person name="Hosoyama A."/>
            <person name="Uohara A."/>
            <person name="Ohji S."/>
            <person name="Ichikawa N."/>
        </authorList>
    </citation>
    <scope>NUCLEOTIDE SEQUENCE [LARGE SCALE GENOMIC DNA]</scope>
    <source>
        <strain evidence="1 2">NBRC 102076</strain>
    </source>
</reference>
<dbReference type="EMBL" id="BJLH01000002">
    <property type="protein sequence ID" value="GEA59219.1"/>
    <property type="molecule type" value="Genomic_DNA"/>
</dbReference>